<sequence length="91" mass="10168">MVPLMIHHRHFLHRTWYSICLDTKNLSSPSFHRQRVSRPISKSGHKSSPSMIKRRKSLISANNSALTHALASAKQASPTSVNSSPNSYSLT</sequence>
<feature type="region of interest" description="Disordered" evidence="1">
    <location>
        <begin position="70"/>
        <end position="91"/>
    </location>
</feature>
<evidence type="ECO:0000256" key="1">
    <source>
        <dbReference type="SAM" id="MobiDB-lite"/>
    </source>
</evidence>
<accession>A0A5J5U9D5</accession>
<dbReference type="AlphaFoldDB" id="A0A5J5U9D5"/>
<name>A0A5J5U9D5_GOSBA</name>
<evidence type="ECO:0000313" key="3">
    <source>
        <dbReference type="Proteomes" id="UP000327439"/>
    </source>
</evidence>
<feature type="compositionally biased region" description="Polar residues" evidence="1">
    <location>
        <begin position="74"/>
        <end position="91"/>
    </location>
</feature>
<organism evidence="2 3">
    <name type="scientific">Gossypium barbadense</name>
    <name type="common">Sea Island cotton</name>
    <name type="synonym">Hibiscus barbadensis</name>
    <dbReference type="NCBI Taxonomy" id="3634"/>
    <lineage>
        <taxon>Eukaryota</taxon>
        <taxon>Viridiplantae</taxon>
        <taxon>Streptophyta</taxon>
        <taxon>Embryophyta</taxon>
        <taxon>Tracheophyta</taxon>
        <taxon>Spermatophyta</taxon>
        <taxon>Magnoliopsida</taxon>
        <taxon>eudicotyledons</taxon>
        <taxon>Gunneridae</taxon>
        <taxon>Pentapetalae</taxon>
        <taxon>rosids</taxon>
        <taxon>malvids</taxon>
        <taxon>Malvales</taxon>
        <taxon>Malvaceae</taxon>
        <taxon>Malvoideae</taxon>
        <taxon>Gossypium</taxon>
    </lineage>
</organism>
<evidence type="ECO:0000313" key="2">
    <source>
        <dbReference type="EMBL" id="KAB2064280.1"/>
    </source>
</evidence>
<reference evidence="3" key="1">
    <citation type="journal article" date="2020" name="Nat. Genet.">
        <title>Genomic diversifications of five Gossypium allopolyploid species and their impact on cotton improvement.</title>
        <authorList>
            <person name="Chen Z.J."/>
            <person name="Sreedasyam A."/>
            <person name="Ando A."/>
            <person name="Song Q."/>
            <person name="De Santiago L.M."/>
            <person name="Hulse-Kemp A.M."/>
            <person name="Ding M."/>
            <person name="Ye W."/>
            <person name="Kirkbride R.C."/>
            <person name="Jenkins J."/>
            <person name="Plott C."/>
            <person name="Lovell J."/>
            <person name="Lin Y.M."/>
            <person name="Vaughn R."/>
            <person name="Liu B."/>
            <person name="Simpson S."/>
            <person name="Scheffler B.E."/>
            <person name="Wen L."/>
            <person name="Saski C.A."/>
            <person name="Grover C.E."/>
            <person name="Hu G."/>
            <person name="Conover J.L."/>
            <person name="Carlson J.W."/>
            <person name="Shu S."/>
            <person name="Boston L.B."/>
            <person name="Williams M."/>
            <person name="Peterson D.G."/>
            <person name="McGee K."/>
            <person name="Jones D.C."/>
            <person name="Wendel J.F."/>
            <person name="Stelly D.M."/>
            <person name="Grimwood J."/>
            <person name="Schmutz J."/>
        </authorList>
    </citation>
    <scope>NUCLEOTIDE SEQUENCE [LARGE SCALE GENOMIC DNA]</scope>
    <source>
        <strain evidence="3">cv. 3-79</strain>
    </source>
</reference>
<dbReference type="EMBL" id="CM018210">
    <property type="protein sequence ID" value="KAB2064280.1"/>
    <property type="molecule type" value="Genomic_DNA"/>
</dbReference>
<protein>
    <submittedName>
        <fullName evidence="2">Uncharacterized protein</fullName>
    </submittedName>
</protein>
<feature type="region of interest" description="Disordered" evidence="1">
    <location>
        <begin position="31"/>
        <end position="53"/>
    </location>
</feature>
<keyword evidence="3" id="KW-1185">Reference proteome</keyword>
<gene>
    <name evidence="2" type="ORF">ES319_A09G008200v1</name>
</gene>
<proteinExistence type="predicted"/>
<dbReference type="Proteomes" id="UP000327439">
    <property type="component" value="Chromosome A09"/>
</dbReference>